<dbReference type="Pfam" id="PF08281">
    <property type="entry name" value="Sigma70_r4_2"/>
    <property type="match status" value="1"/>
</dbReference>
<evidence type="ECO:0000259" key="6">
    <source>
        <dbReference type="Pfam" id="PF08281"/>
    </source>
</evidence>
<keyword evidence="4" id="KW-0804">Transcription</keyword>
<proteinExistence type="inferred from homology"/>
<comment type="similarity">
    <text evidence="1">Belongs to the sigma-70 factor family. ECF subfamily.</text>
</comment>
<feature type="domain" description="RNA polymerase sigma-70 region 2" evidence="5">
    <location>
        <begin position="11"/>
        <end position="76"/>
    </location>
</feature>
<evidence type="ECO:0000313" key="8">
    <source>
        <dbReference type="Proteomes" id="UP001549773"/>
    </source>
</evidence>
<evidence type="ECO:0000256" key="4">
    <source>
        <dbReference type="ARBA" id="ARBA00023163"/>
    </source>
</evidence>
<evidence type="ECO:0000313" key="7">
    <source>
        <dbReference type="EMBL" id="MET7029911.1"/>
    </source>
</evidence>
<dbReference type="EMBL" id="JBEWYP010000006">
    <property type="protein sequence ID" value="MET7029911.1"/>
    <property type="molecule type" value="Genomic_DNA"/>
</dbReference>
<dbReference type="PANTHER" id="PTHR43133">
    <property type="entry name" value="RNA POLYMERASE ECF-TYPE SIGMA FACTO"/>
    <property type="match status" value="1"/>
</dbReference>
<evidence type="ECO:0000256" key="1">
    <source>
        <dbReference type="ARBA" id="ARBA00010641"/>
    </source>
</evidence>
<reference evidence="7 8" key="1">
    <citation type="submission" date="2024-07" db="EMBL/GenBank/DDBJ databases">
        <title>The genome sequence of type strain Sediminicola luteus GDMCC 1.2596T.</title>
        <authorList>
            <person name="Liu Y."/>
        </authorList>
    </citation>
    <scope>NUCLEOTIDE SEQUENCE [LARGE SCALE GENOMIC DNA]</scope>
    <source>
        <strain evidence="7 8">GDMCC 1.2596</strain>
    </source>
</reference>
<comment type="caution">
    <text evidence="7">The sequence shown here is derived from an EMBL/GenBank/DDBJ whole genome shotgun (WGS) entry which is preliminary data.</text>
</comment>
<dbReference type="InterPro" id="IPR039425">
    <property type="entry name" value="RNA_pol_sigma-70-like"/>
</dbReference>
<dbReference type="PANTHER" id="PTHR43133:SF45">
    <property type="entry name" value="RNA POLYMERASE ECF-TYPE SIGMA FACTOR"/>
    <property type="match status" value="1"/>
</dbReference>
<dbReference type="Proteomes" id="UP001549773">
    <property type="component" value="Unassembled WGS sequence"/>
</dbReference>
<organism evidence="7 8">
    <name type="scientific">Sediminicola luteus</name>
    <dbReference type="NCBI Taxonomy" id="319238"/>
    <lineage>
        <taxon>Bacteria</taxon>
        <taxon>Pseudomonadati</taxon>
        <taxon>Bacteroidota</taxon>
        <taxon>Flavobacteriia</taxon>
        <taxon>Flavobacteriales</taxon>
        <taxon>Flavobacteriaceae</taxon>
        <taxon>Sediminicola</taxon>
    </lineage>
</organism>
<dbReference type="SUPFAM" id="SSF88659">
    <property type="entry name" value="Sigma3 and sigma4 domains of RNA polymerase sigma factors"/>
    <property type="match status" value="1"/>
</dbReference>
<name>A0ABV2TXA2_9FLAO</name>
<gene>
    <name evidence="7" type="ORF">ABXZ32_10915</name>
</gene>
<evidence type="ECO:0000256" key="3">
    <source>
        <dbReference type="ARBA" id="ARBA00023082"/>
    </source>
</evidence>
<protein>
    <submittedName>
        <fullName evidence="7">Sigma-70 family RNA polymerase sigma factor</fullName>
    </submittedName>
</protein>
<dbReference type="Gene3D" id="1.10.10.10">
    <property type="entry name" value="Winged helix-like DNA-binding domain superfamily/Winged helix DNA-binding domain"/>
    <property type="match status" value="1"/>
</dbReference>
<dbReference type="SUPFAM" id="SSF88946">
    <property type="entry name" value="Sigma2 domain of RNA polymerase sigma factors"/>
    <property type="match status" value="1"/>
</dbReference>
<keyword evidence="8" id="KW-1185">Reference proteome</keyword>
<evidence type="ECO:0000259" key="5">
    <source>
        <dbReference type="Pfam" id="PF04542"/>
    </source>
</evidence>
<dbReference type="Pfam" id="PF04542">
    <property type="entry name" value="Sigma70_r2"/>
    <property type="match status" value="1"/>
</dbReference>
<dbReference type="Gene3D" id="1.10.1740.10">
    <property type="match status" value="1"/>
</dbReference>
<evidence type="ECO:0000256" key="2">
    <source>
        <dbReference type="ARBA" id="ARBA00023015"/>
    </source>
</evidence>
<dbReference type="InterPro" id="IPR014284">
    <property type="entry name" value="RNA_pol_sigma-70_dom"/>
</dbReference>
<sequence>MEKQSFEQVLEKNKEKIYRICKIYAVSPIEPEDLFQEVTYQIWKALSTFENKSSIDTWVYRITLNVCIRSKNKLNRVNNKSVRLETINFQPTSIYPDQDLEKKYKALQECINTLSKINQALVIFSLEDLPYKEIAKITGLTENHVAVKMKRIRKELLDCIISKID</sequence>
<dbReference type="InterPro" id="IPR007627">
    <property type="entry name" value="RNA_pol_sigma70_r2"/>
</dbReference>
<dbReference type="InterPro" id="IPR013249">
    <property type="entry name" value="RNA_pol_sigma70_r4_t2"/>
</dbReference>
<accession>A0ABV2TXA2</accession>
<keyword evidence="3" id="KW-0731">Sigma factor</keyword>
<dbReference type="InterPro" id="IPR013324">
    <property type="entry name" value="RNA_pol_sigma_r3/r4-like"/>
</dbReference>
<dbReference type="InterPro" id="IPR013325">
    <property type="entry name" value="RNA_pol_sigma_r2"/>
</dbReference>
<dbReference type="NCBIfam" id="TIGR02937">
    <property type="entry name" value="sigma70-ECF"/>
    <property type="match status" value="1"/>
</dbReference>
<keyword evidence="2" id="KW-0805">Transcription regulation</keyword>
<feature type="domain" description="RNA polymerase sigma factor 70 region 4 type 2" evidence="6">
    <location>
        <begin position="105"/>
        <end position="156"/>
    </location>
</feature>
<dbReference type="RefSeq" id="WP_354618712.1">
    <property type="nucleotide sequence ID" value="NZ_JBEWYP010000006.1"/>
</dbReference>
<dbReference type="InterPro" id="IPR036388">
    <property type="entry name" value="WH-like_DNA-bd_sf"/>
</dbReference>